<evidence type="ECO:0000256" key="7">
    <source>
        <dbReference type="SAM" id="Phobius"/>
    </source>
</evidence>
<dbReference type="PANTHER" id="PTHR34582:SF7">
    <property type="entry name" value="UPF0702 TRANSMEMBRANE PROTEIN YDFS"/>
    <property type="match status" value="1"/>
</dbReference>
<dbReference type="STRING" id="1390249.BHU72_13090"/>
<comment type="subcellular location">
    <subcellularLocation>
        <location evidence="1">Cell membrane</location>
        <topology evidence="1">Multi-pass membrane protein</topology>
    </subcellularLocation>
</comment>
<keyword evidence="10" id="KW-1185">Reference proteome</keyword>
<evidence type="ECO:0000256" key="5">
    <source>
        <dbReference type="ARBA" id="ARBA00022989"/>
    </source>
</evidence>
<dbReference type="Proteomes" id="UP000095255">
    <property type="component" value="Unassembled WGS sequence"/>
</dbReference>
<dbReference type="Pfam" id="PF04239">
    <property type="entry name" value="DUF421"/>
    <property type="match status" value="1"/>
</dbReference>
<keyword evidence="5 7" id="KW-1133">Transmembrane helix</keyword>
<dbReference type="AlphaFoldDB" id="A0A1E5L905"/>
<keyword evidence="6 7" id="KW-0472">Membrane</keyword>
<dbReference type="Gene3D" id="3.30.240.20">
    <property type="entry name" value="bsu07140 like domains"/>
    <property type="match status" value="2"/>
</dbReference>
<feature type="domain" description="YetF C-terminal" evidence="8">
    <location>
        <begin position="83"/>
        <end position="201"/>
    </location>
</feature>
<evidence type="ECO:0000256" key="1">
    <source>
        <dbReference type="ARBA" id="ARBA00004651"/>
    </source>
</evidence>
<dbReference type="InterPro" id="IPR007353">
    <property type="entry name" value="DUF421"/>
</dbReference>
<evidence type="ECO:0000256" key="4">
    <source>
        <dbReference type="ARBA" id="ARBA00022692"/>
    </source>
</evidence>
<reference evidence="9 10" key="1">
    <citation type="submission" date="2016-09" db="EMBL/GenBank/DDBJ databases">
        <title>Desulfuribacillus arsenicus sp. nov., an obligately anaerobic, dissimilatory arsenic- and antimonate-reducing bacterium isolated from anoxic sediments.</title>
        <authorList>
            <person name="Abin C.A."/>
            <person name="Hollibaugh J.T."/>
        </authorList>
    </citation>
    <scope>NUCLEOTIDE SEQUENCE [LARGE SCALE GENOMIC DNA]</scope>
    <source>
        <strain evidence="9 10">MLFW-2</strain>
    </source>
</reference>
<gene>
    <name evidence="9" type="ORF">BHU72_13090</name>
</gene>
<evidence type="ECO:0000256" key="2">
    <source>
        <dbReference type="ARBA" id="ARBA00006448"/>
    </source>
</evidence>
<organism evidence="9 10">
    <name type="scientific">Desulfuribacillus stibiiarsenatis</name>
    <dbReference type="NCBI Taxonomy" id="1390249"/>
    <lineage>
        <taxon>Bacteria</taxon>
        <taxon>Bacillati</taxon>
        <taxon>Bacillota</taxon>
        <taxon>Desulfuribacillia</taxon>
        <taxon>Desulfuribacillales</taxon>
        <taxon>Desulfuribacillaceae</taxon>
        <taxon>Desulfuribacillus</taxon>
    </lineage>
</organism>
<name>A0A1E5L905_9FIRM</name>
<keyword evidence="4 7" id="KW-0812">Transmembrane</keyword>
<accession>A0A1E5L905</accession>
<evidence type="ECO:0000313" key="9">
    <source>
        <dbReference type="EMBL" id="OEH86538.1"/>
    </source>
</evidence>
<evidence type="ECO:0000259" key="8">
    <source>
        <dbReference type="Pfam" id="PF04239"/>
    </source>
</evidence>
<keyword evidence="3" id="KW-1003">Cell membrane</keyword>
<feature type="transmembrane region" description="Helical" evidence="7">
    <location>
        <begin position="62"/>
        <end position="82"/>
    </location>
</feature>
<feature type="transmembrane region" description="Helical" evidence="7">
    <location>
        <begin position="35"/>
        <end position="56"/>
    </location>
</feature>
<dbReference type="InterPro" id="IPR023090">
    <property type="entry name" value="UPF0702_alpha/beta_dom_sf"/>
</dbReference>
<sequence>MDLYELFQAVLYPIVVFILLIILVRLVGKKMLGQLTFFDFVTGITLGNIGGAFVTSEVKGNYVLLSSVVFAGMALITGFITLKSVTARKLIEGEPIIVIQNGKILEHNMKSIRYNQDDLVMQLRDKNIFDMTEVDLAMIEPHGTLSVIKKNAKHGISTELVRDGRIQELNLKQLNKTHEWLYNELMKHGVKDVNEVFLAALNKNGNIYIDTRDDKIEDVYKVKDDDSLIE</sequence>
<dbReference type="GO" id="GO:0005886">
    <property type="term" value="C:plasma membrane"/>
    <property type="evidence" value="ECO:0007669"/>
    <property type="project" value="UniProtKB-SubCell"/>
</dbReference>
<protein>
    <recommendedName>
        <fullName evidence="8">YetF C-terminal domain-containing protein</fullName>
    </recommendedName>
</protein>
<evidence type="ECO:0000256" key="3">
    <source>
        <dbReference type="ARBA" id="ARBA00022475"/>
    </source>
</evidence>
<dbReference type="RefSeq" id="WP_069701133.1">
    <property type="nucleotide sequence ID" value="NZ_MJAT01000003.1"/>
</dbReference>
<dbReference type="EMBL" id="MJAT01000003">
    <property type="protein sequence ID" value="OEH86538.1"/>
    <property type="molecule type" value="Genomic_DNA"/>
</dbReference>
<evidence type="ECO:0000256" key="6">
    <source>
        <dbReference type="ARBA" id="ARBA00023136"/>
    </source>
</evidence>
<dbReference type="PANTHER" id="PTHR34582">
    <property type="entry name" value="UPF0702 TRANSMEMBRANE PROTEIN YCAP"/>
    <property type="match status" value="1"/>
</dbReference>
<evidence type="ECO:0000313" key="10">
    <source>
        <dbReference type="Proteomes" id="UP000095255"/>
    </source>
</evidence>
<proteinExistence type="inferred from homology"/>
<feature type="transmembrane region" description="Helical" evidence="7">
    <location>
        <begin position="6"/>
        <end position="28"/>
    </location>
</feature>
<comment type="caution">
    <text evidence="9">The sequence shown here is derived from an EMBL/GenBank/DDBJ whole genome shotgun (WGS) entry which is preliminary data.</text>
</comment>
<comment type="similarity">
    <text evidence="2">Belongs to the UPF0702 family.</text>
</comment>